<accession>A0A0T5Z0T3</accession>
<keyword evidence="3" id="KW-0963">Cytoplasm</keyword>
<dbReference type="AlphaFoldDB" id="A0A0T5Z0T3"/>
<comment type="caution">
    <text evidence="5">The sequence shown here is derived from an EMBL/GenBank/DDBJ whole genome shotgun (WGS) entry which is preliminary data.</text>
</comment>
<evidence type="ECO:0000313" key="5">
    <source>
        <dbReference type="EMBL" id="KRT56416.1"/>
    </source>
</evidence>
<gene>
    <name evidence="5" type="ORF">Ga0074115_1456</name>
</gene>
<dbReference type="Pfam" id="PF01584">
    <property type="entry name" value="CheW"/>
    <property type="match status" value="1"/>
</dbReference>
<dbReference type="GO" id="GO:0005829">
    <property type="term" value="C:cytosol"/>
    <property type="evidence" value="ECO:0007669"/>
    <property type="project" value="TreeGrafter"/>
</dbReference>
<dbReference type="InterPro" id="IPR039315">
    <property type="entry name" value="CheW"/>
</dbReference>
<evidence type="ECO:0000256" key="1">
    <source>
        <dbReference type="ARBA" id="ARBA00004496"/>
    </source>
</evidence>
<dbReference type="InterPro" id="IPR036061">
    <property type="entry name" value="CheW-like_dom_sf"/>
</dbReference>
<name>A0A0T5Z0T3_9GAMM</name>
<evidence type="ECO:0000313" key="6">
    <source>
        <dbReference type="Proteomes" id="UP000051634"/>
    </source>
</evidence>
<dbReference type="PANTHER" id="PTHR22617">
    <property type="entry name" value="CHEMOTAXIS SENSOR HISTIDINE KINASE-RELATED"/>
    <property type="match status" value="1"/>
</dbReference>
<dbReference type="SMART" id="SM00260">
    <property type="entry name" value="CheW"/>
    <property type="match status" value="1"/>
</dbReference>
<dbReference type="Proteomes" id="UP000051634">
    <property type="component" value="Unassembled WGS sequence"/>
</dbReference>
<keyword evidence="6" id="KW-1185">Reference proteome</keyword>
<dbReference type="SUPFAM" id="SSF50341">
    <property type="entry name" value="CheW-like"/>
    <property type="match status" value="1"/>
</dbReference>
<dbReference type="InterPro" id="IPR002545">
    <property type="entry name" value="CheW-lke_dom"/>
</dbReference>
<protein>
    <recommendedName>
        <fullName evidence="2">Chemotaxis protein CheW</fullName>
    </recommendedName>
</protein>
<organism evidence="5 6">
    <name type="scientific">endosymbiont of Ridgeia piscesae</name>
    <dbReference type="NCBI Taxonomy" id="54398"/>
    <lineage>
        <taxon>Bacteria</taxon>
        <taxon>Pseudomonadati</taxon>
        <taxon>Pseudomonadota</taxon>
        <taxon>Gammaproteobacteria</taxon>
        <taxon>sulfur-oxidizing symbionts</taxon>
    </lineage>
</organism>
<proteinExistence type="predicted"/>
<dbReference type="GO" id="GO:0007165">
    <property type="term" value="P:signal transduction"/>
    <property type="evidence" value="ECO:0007669"/>
    <property type="project" value="InterPro"/>
</dbReference>
<dbReference type="GO" id="GO:0006935">
    <property type="term" value="P:chemotaxis"/>
    <property type="evidence" value="ECO:0007669"/>
    <property type="project" value="InterPro"/>
</dbReference>
<sequence>MVADMKVGSEAGSTEVAQSVSGQYLSFTLGGEHYGVDILRVQEIKGWEEVRALPDTPEYVKGVLDLRGAIVPIIDLRARFKLEKIEYTPTTVIIVLSIEQGEGSNIVGVVVDGVSDVLDISDSLTRSAPDLGAHINTRFITGMVSEGERMVVLLDVDKLFSPDDLGVLGASG</sequence>
<dbReference type="PROSITE" id="PS50851">
    <property type="entry name" value="CHEW"/>
    <property type="match status" value="1"/>
</dbReference>
<dbReference type="PANTHER" id="PTHR22617:SF45">
    <property type="entry name" value="CHEMOTAXIS PROTEIN CHEW"/>
    <property type="match status" value="1"/>
</dbReference>
<dbReference type="Gene3D" id="2.40.50.180">
    <property type="entry name" value="CheA-289, Domain 4"/>
    <property type="match status" value="1"/>
</dbReference>
<dbReference type="RefSeq" id="WP_005958594.1">
    <property type="nucleotide sequence ID" value="NZ_KQ557132.1"/>
</dbReference>
<reference evidence="5 6" key="1">
    <citation type="submission" date="2015-11" db="EMBL/GenBank/DDBJ databases">
        <title>The genome of Candidatus Endoriftia persephone in Ridgeia piscesae and population structure of the North Eastern Pacific vestimentiferan symbionts.</title>
        <authorList>
            <person name="Perez M."/>
            <person name="Juniper K.S."/>
        </authorList>
    </citation>
    <scope>NUCLEOTIDE SEQUENCE [LARGE SCALE GENOMIC DNA]</scope>
    <source>
        <strain evidence="5">Ind11</strain>
    </source>
</reference>
<dbReference type="Gene3D" id="2.30.30.40">
    <property type="entry name" value="SH3 Domains"/>
    <property type="match status" value="1"/>
</dbReference>
<evidence type="ECO:0000259" key="4">
    <source>
        <dbReference type="PROSITE" id="PS50851"/>
    </source>
</evidence>
<evidence type="ECO:0000256" key="3">
    <source>
        <dbReference type="ARBA" id="ARBA00022490"/>
    </source>
</evidence>
<evidence type="ECO:0000256" key="2">
    <source>
        <dbReference type="ARBA" id="ARBA00021483"/>
    </source>
</evidence>
<comment type="subcellular location">
    <subcellularLocation>
        <location evidence="1">Cytoplasm</location>
    </subcellularLocation>
</comment>
<dbReference type="PATRIC" id="fig|54398.3.peg.2013"/>
<feature type="domain" description="CheW-like" evidence="4">
    <location>
        <begin position="21"/>
        <end position="165"/>
    </location>
</feature>
<dbReference type="EMBL" id="LDXT01000052">
    <property type="protein sequence ID" value="KRT56416.1"/>
    <property type="molecule type" value="Genomic_DNA"/>
</dbReference>